<evidence type="ECO:0000313" key="7">
    <source>
        <dbReference type="Proteomes" id="UP000652761"/>
    </source>
</evidence>
<dbReference type="Pfam" id="PF04227">
    <property type="entry name" value="Indigoidine_A"/>
    <property type="match status" value="1"/>
</dbReference>
<evidence type="ECO:0000313" key="6">
    <source>
        <dbReference type="EMBL" id="MQM22449.1"/>
    </source>
</evidence>
<dbReference type="InterPro" id="IPR022830">
    <property type="entry name" value="Indigdn_synthA-like"/>
</dbReference>
<dbReference type="Proteomes" id="UP000652761">
    <property type="component" value="Unassembled WGS sequence"/>
</dbReference>
<keyword evidence="5" id="KW-0326">Glycosidase</keyword>
<dbReference type="Gene3D" id="3.40.1790.10">
    <property type="entry name" value="Indigoidine synthase domain"/>
    <property type="match status" value="1"/>
</dbReference>
<dbReference type="SUPFAM" id="SSF110581">
    <property type="entry name" value="Indigoidine synthase A-like"/>
    <property type="match status" value="1"/>
</dbReference>
<evidence type="ECO:0000256" key="3">
    <source>
        <dbReference type="ARBA" id="ARBA00023211"/>
    </source>
</evidence>
<dbReference type="EMBL" id="NMUH01012930">
    <property type="protein sequence ID" value="MQM22449.1"/>
    <property type="molecule type" value="Genomic_DNA"/>
</dbReference>
<keyword evidence="4" id="KW-0456">Lyase</keyword>
<dbReference type="GO" id="GO:0004730">
    <property type="term" value="F:pseudouridylate synthase activity"/>
    <property type="evidence" value="ECO:0007669"/>
    <property type="project" value="InterPro"/>
</dbReference>
<sequence>ALAVRAHSTLSQHGEVWQTIERWDGQWLTKRDRTVWWLILHATLWMIWGKRNNRIFLRVARDEEVPCRVDTPEDCAKLINANLSLGLGNGILIAVPIPREHAASGNLIESAIQKALEEARNKNIMGNAATPFLLARVNELTHGASLIASIL</sequence>
<dbReference type="PANTHER" id="PTHR42909">
    <property type="entry name" value="ZGC:136858"/>
    <property type="match status" value="1"/>
</dbReference>
<evidence type="ECO:0000256" key="5">
    <source>
        <dbReference type="ARBA" id="ARBA00023295"/>
    </source>
</evidence>
<keyword evidence="2" id="KW-0378">Hydrolase</keyword>
<proteinExistence type="predicted"/>
<dbReference type="PANTHER" id="PTHR42909:SF1">
    <property type="entry name" value="CARBOHYDRATE KINASE PFKB DOMAIN-CONTAINING PROTEIN"/>
    <property type="match status" value="1"/>
</dbReference>
<keyword evidence="1" id="KW-0479">Metal-binding</keyword>
<dbReference type="GO" id="GO:0016798">
    <property type="term" value="F:hydrolase activity, acting on glycosyl bonds"/>
    <property type="evidence" value="ECO:0007669"/>
    <property type="project" value="UniProtKB-KW"/>
</dbReference>
<evidence type="ECO:0000256" key="1">
    <source>
        <dbReference type="ARBA" id="ARBA00022723"/>
    </source>
</evidence>
<name>A0A843XRJ7_COLES</name>
<protein>
    <submittedName>
        <fullName evidence="6">Uncharacterized protein</fullName>
    </submittedName>
</protein>
<gene>
    <name evidence="6" type="ORF">Taro_055500</name>
</gene>
<keyword evidence="7" id="KW-1185">Reference proteome</keyword>
<dbReference type="GO" id="GO:0046872">
    <property type="term" value="F:metal ion binding"/>
    <property type="evidence" value="ECO:0007669"/>
    <property type="project" value="UniProtKB-KW"/>
</dbReference>
<dbReference type="GO" id="GO:0005737">
    <property type="term" value="C:cytoplasm"/>
    <property type="evidence" value="ECO:0007669"/>
    <property type="project" value="TreeGrafter"/>
</dbReference>
<organism evidence="6 7">
    <name type="scientific">Colocasia esculenta</name>
    <name type="common">Wild taro</name>
    <name type="synonym">Arum esculentum</name>
    <dbReference type="NCBI Taxonomy" id="4460"/>
    <lineage>
        <taxon>Eukaryota</taxon>
        <taxon>Viridiplantae</taxon>
        <taxon>Streptophyta</taxon>
        <taxon>Embryophyta</taxon>
        <taxon>Tracheophyta</taxon>
        <taxon>Spermatophyta</taxon>
        <taxon>Magnoliopsida</taxon>
        <taxon>Liliopsida</taxon>
        <taxon>Araceae</taxon>
        <taxon>Aroideae</taxon>
        <taxon>Colocasieae</taxon>
        <taxon>Colocasia</taxon>
    </lineage>
</organism>
<dbReference type="InterPro" id="IPR007342">
    <property type="entry name" value="PsuG"/>
</dbReference>
<comment type="caution">
    <text evidence="6">The sequence shown here is derived from an EMBL/GenBank/DDBJ whole genome shotgun (WGS) entry which is preliminary data.</text>
</comment>
<dbReference type="AlphaFoldDB" id="A0A843XRJ7"/>
<evidence type="ECO:0000256" key="2">
    <source>
        <dbReference type="ARBA" id="ARBA00022801"/>
    </source>
</evidence>
<evidence type="ECO:0000256" key="4">
    <source>
        <dbReference type="ARBA" id="ARBA00023239"/>
    </source>
</evidence>
<feature type="non-terminal residue" evidence="6">
    <location>
        <position position="1"/>
    </location>
</feature>
<accession>A0A843XRJ7</accession>
<dbReference type="OrthoDB" id="198885at2759"/>
<reference evidence="6" key="1">
    <citation type="submission" date="2017-07" db="EMBL/GenBank/DDBJ databases">
        <title>Taro Niue Genome Assembly and Annotation.</title>
        <authorList>
            <person name="Atibalentja N."/>
            <person name="Keating K."/>
            <person name="Fields C.J."/>
        </authorList>
    </citation>
    <scope>NUCLEOTIDE SEQUENCE</scope>
    <source>
        <strain evidence="6">Niue_2</strain>
        <tissue evidence="6">Leaf</tissue>
    </source>
</reference>
<keyword evidence="3" id="KW-0464">Manganese</keyword>